<dbReference type="GO" id="GO:0005840">
    <property type="term" value="C:ribosome"/>
    <property type="evidence" value="ECO:0007669"/>
    <property type="project" value="UniProtKB-KW"/>
</dbReference>
<comment type="caution">
    <text evidence="5">The sequence shown here is derived from an EMBL/GenBank/DDBJ whole genome shotgun (WGS) entry which is preliminary data.</text>
</comment>
<dbReference type="SUPFAM" id="SSF54995">
    <property type="entry name" value="Ribosomal protein S6"/>
    <property type="match status" value="1"/>
</dbReference>
<sequence>MATTKYEVTYIIKPDVDEESKQALVERYDNVLNQNGSEVVESKDWGKKRFAYEMNKYREGTYHIVVVNAENADAINEFDRLAKIDSAILRSMTVKIEA</sequence>
<proteinExistence type="inferred from homology"/>
<dbReference type="PANTHER" id="PTHR21011:SF1">
    <property type="entry name" value="SMALL RIBOSOMAL SUBUNIT PROTEIN BS6M"/>
    <property type="match status" value="1"/>
</dbReference>
<evidence type="ECO:0000256" key="1">
    <source>
        <dbReference type="ARBA" id="ARBA00009512"/>
    </source>
</evidence>
<protein>
    <recommendedName>
        <fullName evidence="3 4">Small ribosomal subunit protein bS6</fullName>
    </recommendedName>
</protein>
<evidence type="ECO:0000256" key="4">
    <source>
        <dbReference type="HAMAP-Rule" id="MF_00360"/>
    </source>
</evidence>
<dbReference type="GO" id="GO:0070181">
    <property type="term" value="F:small ribosomal subunit rRNA binding"/>
    <property type="evidence" value="ECO:0007669"/>
    <property type="project" value="TreeGrafter"/>
</dbReference>
<comment type="function">
    <text evidence="2 4">Binds together with bS18 to 16S ribosomal RNA.</text>
</comment>
<evidence type="ECO:0000256" key="3">
    <source>
        <dbReference type="ARBA" id="ARBA00035294"/>
    </source>
</evidence>
<dbReference type="InterPro" id="IPR000529">
    <property type="entry name" value="Ribosomal_bS6"/>
</dbReference>
<dbReference type="OrthoDB" id="9812702at2"/>
<dbReference type="RefSeq" id="WP_056974179.1">
    <property type="nucleotide sequence ID" value="NZ_AYZL01000006.1"/>
</dbReference>
<dbReference type="Pfam" id="PF01250">
    <property type="entry name" value="Ribosomal_S6"/>
    <property type="match status" value="1"/>
</dbReference>
<dbReference type="InterPro" id="IPR020814">
    <property type="entry name" value="Ribosomal_S6_plastid/chlpt"/>
</dbReference>
<organism evidence="5 6">
    <name type="scientific">Holzapfeliella floricola DSM 23037 = JCM 16512</name>
    <dbReference type="NCBI Taxonomy" id="1423744"/>
    <lineage>
        <taxon>Bacteria</taxon>
        <taxon>Bacillati</taxon>
        <taxon>Bacillota</taxon>
        <taxon>Bacilli</taxon>
        <taxon>Lactobacillales</taxon>
        <taxon>Lactobacillaceae</taxon>
        <taxon>Holzapfeliella</taxon>
    </lineage>
</organism>
<reference evidence="5 6" key="1">
    <citation type="journal article" date="2015" name="Genome Announc.">
        <title>Expanding the biotechnology potential of lactobacilli through comparative genomics of 213 strains and associated genera.</title>
        <authorList>
            <person name="Sun Z."/>
            <person name="Harris H.M."/>
            <person name="McCann A."/>
            <person name="Guo C."/>
            <person name="Argimon S."/>
            <person name="Zhang W."/>
            <person name="Yang X."/>
            <person name="Jeffery I.B."/>
            <person name="Cooney J.C."/>
            <person name="Kagawa T.F."/>
            <person name="Liu W."/>
            <person name="Song Y."/>
            <person name="Salvetti E."/>
            <person name="Wrobel A."/>
            <person name="Rasinkangas P."/>
            <person name="Parkhill J."/>
            <person name="Rea M.C."/>
            <person name="O'Sullivan O."/>
            <person name="Ritari J."/>
            <person name="Douillard F.P."/>
            <person name="Paul Ross R."/>
            <person name="Yang R."/>
            <person name="Briner A.E."/>
            <person name="Felis G.E."/>
            <person name="de Vos W.M."/>
            <person name="Barrangou R."/>
            <person name="Klaenhammer T.R."/>
            <person name="Caufield P.W."/>
            <person name="Cui Y."/>
            <person name="Zhang H."/>
            <person name="O'Toole P.W."/>
        </authorList>
    </citation>
    <scope>NUCLEOTIDE SEQUENCE [LARGE SCALE GENOMIC DNA]</scope>
    <source>
        <strain evidence="5 6">DSM 23037</strain>
    </source>
</reference>
<dbReference type="PANTHER" id="PTHR21011">
    <property type="entry name" value="MITOCHONDRIAL 28S RIBOSOMAL PROTEIN S6"/>
    <property type="match status" value="1"/>
</dbReference>
<dbReference type="HAMAP" id="MF_00360">
    <property type="entry name" value="Ribosomal_bS6"/>
    <property type="match status" value="1"/>
</dbReference>
<accession>A0A0R2DXD1</accession>
<keyword evidence="4 5" id="KW-0689">Ribosomal protein</keyword>
<dbReference type="InterPro" id="IPR014717">
    <property type="entry name" value="Transl_elong_EF1B/ribsomal_bS6"/>
</dbReference>
<comment type="similarity">
    <text evidence="1 4">Belongs to the bacterial ribosomal protein bS6 family.</text>
</comment>
<dbReference type="Gene3D" id="3.30.70.60">
    <property type="match status" value="1"/>
</dbReference>
<dbReference type="NCBIfam" id="TIGR00166">
    <property type="entry name" value="S6"/>
    <property type="match status" value="1"/>
</dbReference>
<dbReference type="AlphaFoldDB" id="A0A0R2DXD1"/>
<dbReference type="CDD" id="cd00473">
    <property type="entry name" value="bS6"/>
    <property type="match status" value="1"/>
</dbReference>
<evidence type="ECO:0000256" key="2">
    <source>
        <dbReference type="ARBA" id="ARBA00035104"/>
    </source>
</evidence>
<dbReference type="STRING" id="1423744.FC86_GL001227"/>
<evidence type="ECO:0000313" key="6">
    <source>
        <dbReference type="Proteomes" id="UP000051378"/>
    </source>
</evidence>
<keyword evidence="4" id="KW-0699">rRNA-binding</keyword>
<dbReference type="EMBL" id="AYZL01000006">
    <property type="protein sequence ID" value="KRN04868.1"/>
    <property type="molecule type" value="Genomic_DNA"/>
</dbReference>
<keyword evidence="6" id="KW-1185">Reference proteome</keyword>
<keyword evidence="4" id="KW-0694">RNA-binding</keyword>
<gene>
    <name evidence="4" type="primary">rpsF</name>
    <name evidence="5" type="ORF">FC86_GL001227</name>
</gene>
<dbReference type="GO" id="GO:0005737">
    <property type="term" value="C:cytoplasm"/>
    <property type="evidence" value="ECO:0007669"/>
    <property type="project" value="UniProtKB-ARBA"/>
</dbReference>
<dbReference type="GO" id="GO:0003735">
    <property type="term" value="F:structural constituent of ribosome"/>
    <property type="evidence" value="ECO:0007669"/>
    <property type="project" value="InterPro"/>
</dbReference>
<evidence type="ECO:0000313" key="5">
    <source>
        <dbReference type="EMBL" id="KRN04868.1"/>
    </source>
</evidence>
<keyword evidence="4" id="KW-0687">Ribonucleoprotein</keyword>
<dbReference type="PATRIC" id="fig|1423744.4.peg.1258"/>
<dbReference type="Proteomes" id="UP000051378">
    <property type="component" value="Unassembled WGS sequence"/>
</dbReference>
<dbReference type="GO" id="GO:1990904">
    <property type="term" value="C:ribonucleoprotein complex"/>
    <property type="evidence" value="ECO:0007669"/>
    <property type="project" value="UniProtKB-KW"/>
</dbReference>
<name>A0A0R2DXD1_9LACO</name>
<dbReference type="InterPro" id="IPR035980">
    <property type="entry name" value="Ribosomal_bS6_sf"/>
</dbReference>
<dbReference type="GO" id="GO:0006412">
    <property type="term" value="P:translation"/>
    <property type="evidence" value="ECO:0007669"/>
    <property type="project" value="UniProtKB-UniRule"/>
</dbReference>